<dbReference type="OrthoDB" id="5298643at2"/>
<evidence type="ECO:0000313" key="2">
    <source>
        <dbReference type="EMBL" id="PZD81303.1"/>
    </source>
</evidence>
<evidence type="ECO:0000256" key="1">
    <source>
        <dbReference type="HAMAP-Rule" id="MF_02216"/>
    </source>
</evidence>
<dbReference type="PANTHER" id="PTHR38040">
    <property type="entry name" value="UBIQUINONE BIOSYNTHESIS ACCESSORY FACTOR UBIK"/>
    <property type="match status" value="1"/>
</dbReference>
<accession>A0A2W1K3U4</accession>
<dbReference type="PANTHER" id="PTHR38040:SF1">
    <property type="entry name" value="UBIQUINONE BIOSYNTHESIS ACCESSORY FACTOR UBIK"/>
    <property type="match status" value="1"/>
</dbReference>
<dbReference type="RefSeq" id="WP_009565782.1">
    <property type="nucleotide sequence ID" value="NZ_AP025160.1"/>
</dbReference>
<dbReference type="GeneID" id="65281480"/>
<keyword evidence="1" id="KW-0963">Cytoplasm</keyword>
<proteinExistence type="inferred from homology"/>
<dbReference type="GO" id="GO:0006744">
    <property type="term" value="P:ubiquinone biosynthetic process"/>
    <property type="evidence" value="ECO:0007669"/>
    <property type="project" value="UniProtKB-UniRule"/>
</dbReference>
<evidence type="ECO:0000313" key="3">
    <source>
        <dbReference type="Proteomes" id="UP000248886"/>
    </source>
</evidence>
<keyword evidence="1" id="KW-0831">Ubiquinone biosynthesis</keyword>
<gene>
    <name evidence="1" type="primary">ubiK</name>
    <name evidence="2" type="ORF">DN052_08495</name>
</gene>
<organism evidence="2 3">
    <name type="scientific">Acidithiobacillus ferrooxidans</name>
    <name type="common">Thiobacillus ferrooxidans</name>
    <dbReference type="NCBI Taxonomy" id="920"/>
    <lineage>
        <taxon>Bacteria</taxon>
        <taxon>Pseudomonadati</taxon>
        <taxon>Pseudomonadota</taxon>
        <taxon>Acidithiobacillia</taxon>
        <taxon>Acidithiobacillales</taxon>
        <taxon>Acidithiobacillaceae</taxon>
        <taxon>Acidithiobacillus</taxon>
    </lineage>
</organism>
<comment type="caution">
    <text evidence="2">The sequence shown here is derived from an EMBL/GenBank/DDBJ whole genome shotgun (WGS) entry which is preliminary data.</text>
</comment>
<sequence length="87" mass="9469">MQHRIADDIAAAIGDTIARLGTVKEDVDKQARAMLANALDRLDLVTRDEFDVQRELLSRLAARVAALEARLDALAPKAALDEDASKD</sequence>
<dbReference type="EMBL" id="QKQP01000002">
    <property type="protein sequence ID" value="PZD81303.1"/>
    <property type="molecule type" value="Genomic_DNA"/>
</dbReference>
<comment type="similarity">
    <text evidence="1">Belongs to the UbiK family.</text>
</comment>
<protein>
    <recommendedName>
        <fullName evidence="1">Ubiquinone biosynthesis accessory factor UbiK</fullName>
    </recommendedName>
</protein>
<dbReference type="OMA" id="HESMPQP"/>
<dbReference type="UniPathway" id="UPA00232"/>
<dbReference type="AlphaFoldDB" id="A0A2W1K3U4"/>
<comment type="pathway">
    <text evidence="1">Cofactor biosynthesis; ubiquinone biosynthesis.</text>
</comment>
<dbReference type="GO" id="GO:0005737">
    <property type="term" value="C:cytoplasm"/>
    <property type="evidence" value="ECO:0007669"/>
    <property type="project" value="UniProtKB-SubCell"/>
</dbReference>
<dbReference type="Pfam" id="PF04380">
    <property type="entry name" value="BMFP"/>
    <property type="match status" value="1"/>
</dbReference>
<comment type="subcellular location">
    <subcellularLocation>
        <location evidence="1">Cytoplasm</location>
    </subcellularLocation>
</comment>
<comment type="function">
    <text evidence="1">Required for efficient ubiquinone (coenzyme Q) biosynthesis. UbiK is probably an accessory factor of Ubi enzymes and facilitates ubiquinone biosynthesis by acting as an assembly factor, a targeting factor, or both.</text>
</comment>
<reference evidence="2 3" key="1">
    <citation type="submission" date="2018-06" db="EMBL/GenBank/DDBJ databases">
        <title>Draft sequence of Acidithiobacillus ferrooxidans CCM 4253.</title>
        <authorList>
            <person name="Moya-Beltran A."/>
            <person name="Castro M."/>
            <person name="Covarrubias P.C."/>
            <person name="Issotta F."/>
            <person name="Janiczek O."/>
            <person name="Mandl M."/>
            <person name="Kucera J."/>
            <person name="Quatrini R."/>
        </authorList>
    </citation>
    <scope>NUCLEOTIDE SEQUENCE [LARGE SCALE GENOMIC DNA]</scope>
    <source>
        <strain evidence="2 3">CCM 4253</strain>
    </source>
</reference>
<dbReference type="Proteomes" id="UP000248886">
    <property type="component" value="Unassembled WGS sequence"/>
</dbReference>
<dbReference type="InterPro" id="IPR007475">
    <property type="entry name" value="UbiK"/>
</dbReference>
<dbReference type="HAMAP" id="MF_02216">
    <property type="entry name" value="UbiK"/>
    <property type="match status" value="1"/>
</dbReference>
<name>A0A2W1K3U4_ACIFR</name>